<evidence type="ECO:0000313" key="4">
    <source>
        <dbReference type="EMBL" id="MFD0855354.1"/>
    </source>
</evidence>
<dbReference type="Pfam" id="PF13579">
    <property type="entry name" value="Glyco_trans_4_4"/>
    <property type="match status" value="1"/>
</dbReference>
<name>A0ABW3CMY7_9ACTN</name>
<organism evidence="4 5">
    <name type="scientific">Actinomadura adrarensis</name>
    <dbReference type="NCBI Taxonomy" id="1819600"/>
    <lineage>
        <taxon>Bacteria</taxon>
        <taxon>Bacillati</taxon>
        <taxon>Actinomycetota</taxon>
        <taxon>Actinomycetes</taxon>
        <taxon>Streptosporangiales</taxon>
        <taxon>Thermomonosporaceae</taxon>
        <taxon>Actinomadura</taxon>
    </lineage>
</organism>
<sequence>MAERVRVLHVTQPTQGGVAIYAMHAATDQVRRGWRVAVACPADGDLPTRLDSLAVPHVPWDASRSPGPSTLHEALSLGRIVRRFKPDVLHLHSSKAGLAGRLPCVANGTPTIFQPHGWSWLAAGDSQAESVLRWERFAARWRTD</sequence>
<dbReference type="Gene3D" id="3.40.50.2000">
    <property type="entry name" value="Glycogen Phosphorylase B"/>
    <property type="match status" value="1"/>
</dbReference>
<gene>
    <name evidence="4" type="ORF">ACFQ07_24145</name>
</gene>
<protein>
    <submittedName>
        <fullName evidence="4">Glycosyltransferase</fullName>
    </submittedName>
</protein>
<feature type="domain" description="Glycosyltransferase subfamily 4-like N-terminal" evidence="3">
    <location>
        <begin position="16"/>
        <end position="140"/>
    </location>
</feature>
<dbReference type="Proteomes" id="UP001597083">
    <property type="component" value="Unassembled WGS sequence"/>
</dbReference>
<dbReference type="SUPFAM" id="SSF53756">
    <property type="entry name" value="UDP-Glycosyltransferase/glycogen phosphorylase"/>
    <property type="match status" value="1"/>
</dbReference>
<dbReference type="EMBL" id="JBHTIR010003528">
    <property type="protein sequence ID" value="MFD0855354.1"/>
    <property type="molecule type" value="Genomic_DNA"/>
</dbReference>
<dbReference type="InterPro" id="IPR028098">
    <property type="entry name" value="Glyco_trans_4-like_N"/>
</dbReference>
<comment type="caution">
    <text evidence="4">The sequence shown here is derived from an EMBL/GenBank/DDBJ whole genome shotgun (WGS) entry which is preliminary data.</text>
</comment>
<accession>A0ABW3CMY7</accession>
<keyword evidence="1" id="KW-0328">Glycosyltransferase</keyword>
<keyword evidence="2" id="KW-0808">Transferase</keyword>
<keyword evidence="5" id="KW-1185">Reference proteome</keyword>
<reference evidence="5" key="1">
    <citation type="journal article" date="2019" name="Int. J. Syst. Evol. Microbiol.">
        <title>The Global Catalogue of Microorganisms (GCM) 10K type strain sequencing project: providing services to taxonomists for standard genome sequencing and annotation.</title>
        <authorList>
            <consortium name="The Broad Institute Genomics Platform"/>
            <consortium name="The Broad Institute Genome Sequencing Center for Infectious Disease"/>
            <person name="Wu L."/>
            <person name="Ma J."/>
        </authorList>
    </citation>
    <scope>NUCLEOTIDE SEQUENCE [LARGE SCALE GENOMIC DNA]</scope>
    <source>
        <strain evidence="5">JCM 31696</strain>
    </source>
</reference>
<evidence type="ECO:0000313" key="5">
    <source>
        <dbReference type="Proteomes" id="UP001597083"/>
    </source>
</evidence>
<evidence type="ECO:0000259" key="3">
    <source>
        <dbReference type="Pfam" id="PF13579"/>
    </source>
</evidence>
<feature type="non-terminal residue" evidence="4">
    <location>
        <position position="144"/>
    </location>
</feature>
<evidence type="ECO:0000256" key="2">
    <source>
        <dbReference type="ARBA" id="ARBA00022679"/>
    </source>
</evidence>
<proteinExistence type="predicted"/>
<evidence type="ECO:0000256" key="1">
    <source>
        <dbReference type="ARBA" id="ARBA00022676"/>
    </source>
</evidence>